<dbReference type="InterPro" id="IPR003307">
    <property type="entry name" value="W2_domain"/>
</dbReference>
<dbReference type="PANTHER" id="PTHR14208">
    <property type="entry name" value="BASIC LEUCINE ZIPPER AND W2 DOMAIN-CONTAINING PROTEIN"/>
    <property type="match status" value="1"/>
</dbReference>
<keyword evidence="8" id="KW-0732">Signal</keyword>
<comment type="caution">
    <text evidence="6">Lacks conserved residue(s) required for the propagation of feature annotation.</text>
</comment>
<reference evidence="11 12" key="1">
    <citation type="submission" date="2020-04" db="EMBL/GenBank/DDBJ databases">
        <title>Chromosome-level genome assembly of a cyprinid fish Onychostoma macrolepis by integration of Nanopore Sequencing, Bionano and Hi-C technology.</title>
        <authorList>
            <person name="Wang D."/>
        </authorList>
    </citation>
    <scope>NUCLEOTIDE SEQUENCE [LARGE SCALE GENOMIC DNA]</scope>
    <source>
        <strain evidence="11">SWU-2019</strain>
        <tissue evidence="11">Muscle</tissue>
    </source>
</reference>
<dbReference type="GO" id="GO:0008270">
    <property type="term" value="F:zinc ion binding"/>
    <property type="evidence" value="ECO:0007669"/>
    <property type="project" value="InterPro"/>
</dbReference>
<sequence length="671" mass="76495">MDTRASLSILLLLFGVSQASPLMEERFEGVFVSEPEPLDITTRILESNNGSSEVLIEGDLVFPKTRNALYCFNNNCFWKKNSNNIVEIPYIVSSEFSFNDKLVISNAMSTFHSKTCIRFVARSTQADYISIENKDGCFSSLGRTGGKQVVSFNRQANQSDRDKYVKINWENMSPDMAYNFQKQNTNNQKTPYDYGSIMHYGRTAFSIQPGLETITPIPDSTVAIGQRQGMSDTDILRINKLRFLSAFISVSFMNNQKQQKPTLTGQRFKTRKRDEKERFDPSQFQESIVQGLNQTGTDLEAVAKFLDASGAKLDYRRYAETLFDILVAGGMLAPGGTLSDDLTRTEFCLFTASEDLETMQAYAQVFNKLIRRYKYLEKGFEEEIKKLLLFLKGFTESERNKLAMLTGILLANGNISASILNSLFNENLVKEGVSAAFAVKLFKSWINEKDINSVAASLRKVGMDNRLMELFPANKRSCEHFSKYFTDAGLKELSDFARNQQSIGARKELQKELQEQMSRGETLKDIIAYVREEMKKTSISEQTMIGIVWTSVMSSVEWNKKEELVTEQAIKLLKQYSPLLKAFTSQGLSELTLLLKIQEYCYDNIHFMKAFQKIVVLLYKADVLSEEVILKWYTEGHVAKGKSVFLEQMKKFVEWLKNAEEESESEEEEAD</sequence>
<keyword evidence="5" id="KW-0804">Transcription</keyword>
<evidence type="ECO:0000313" key="12">
    <source>
        <dbReference type="Proteomes" id="UP000579812"/>
    </source>
</evidence>
<dbReference type="Pfam" id="PF01400">
    <property type="entry name" value="Astacin"/>
    <property type="match status" value="1"/>
</dbReference>
<dbReference type="CDD" id="cd11560">
    <property type="entry name" value="W2_eIF5C_like"/>
    <property type="match status" value="1"/>
</dbReference>
<dbReference type="InterPro" id="IPR016024">
    <property type="entry name" value="ARM-type_fold"/>
</dbReference>
<protein>
    <submittedName>
        <fullName evidence="11">Uncharacterized protein</fullName>
    </submittedName>
</protein>
<dbReference type="InterPro" id="IPR043510">
    <property type="entry name" value="W2_5MP1/2"/>
</dbReference>
<dbReference type="PROSITE" id="PS51363">
    <property type="entry name" value="W2"/>
    <property type="match status" value="1"/>
</dbReference>
<organism evidence="11 12">
    <name type="scientific">Onychostoma macrolepis</name>
    <dbReference type="NCBI Taxonomy" id="369639"/>
    <lineage>
        <taxon>Eukaryota</taxon>
        <taxon>Metazoa</taxon>
        <taxon>Chordata</taxon>
        <taxon>Craniata</taxon>
        <taxon>Vertebrata</taxon>
        <taxon>Euteleostomi</taxon>
        <taxon>Actinopterygii</taxon>
        <taxon>Neopterygii</taxon>
        <taxon>Teleostei</taxon>
        <taxon>Ostariophysi</taxon>
        <taxon>Cypriniformes</taxon>
        <taxon>Cyprinidae</taxon>
        <taxon>Acrossocheilinae</taxon>
        <taxon>Onychostoma</taxon>
    </lineage>
</organism>
<comment type="caution">
    <text evidence="11">The sequence shown here is derived from an EMBL/GenBank/DDBJ whole genome shotgun (WGS) entry which is preliminary data.</text>
</comment>
<dbReference type="InterPro" id="IPR001506">
    <property type="entry name" value="Peptidase_M12A"/>
</dbReference>
<evidence type="ECO:0000256" key="2">
    <source>
        <dbReference type="ARBA" id="ARBA00022845"/>
    </source>
</evidence>
<feature type="domain" description="W2" evidence="9">
    <location>
        <begin position="499"/>
        <end position="666"/>
    </location>
</feature>
<dbReference type="EMBL" id="JAAMOB010000022">
    <property type="protein sequence ID" value="KAF4097578.1"/>
    <property type="molecule type" value="Genomic_DNA"/>
</dbReference>
<dbReference type="SMART" id="SM00235">
    <property type="entry name" value="ZnMc"/>
    <property type="match status" value="1"/>
</dbReference>
<dbReference type="GO" id="GO:0016020">
    <property type="term" value="C:membrane"/>
    <property type="evidence" value="ECO:0007669"/>
    <property type="project" value="TreeGrafter"/>
</dbReference>
<evidence type="ECO:0000259" key="10">
    <source>
        <dbReference type="PROSITE" id="PS51864"/>
    </source>
</evidence>
<dbReference type="AlphaFoldDB" id="A0A7J6BRI6"/>
<dbReference type="PANTHER" id="PTHR14208:SF0">
    <property type="entry name" value="EIF5-MIMIC PROTEIN 2"/>
    <property type="match status" value="1"/>
</dbReference>
<dbReference type="SUPFAM" id="SSF48371">
    <property type="entry name" value="ARM repeat"/>
    <property type="match status" value="1"/>
</dbReference>
<dbReference type="GO" id="GO:0006508">
    <property type="term" value="P:proteolysis"/>
    <property type="evidence" value="ECO:0007669"/>
    <property type="project" value="InterPro"/>
</dbReference>
<dbReference type="SUPFAM" id="SSF55486">
    <property type="entry name" value="Metalloproteases ('zincins'), catalytic domain"/>
    <property type="match status" value="1"/>
</dbReference>
<feature type="region of interest" description="Disordered" evidence="7">
    <location>
        <begin position="259"/>
        <end position="280"/>
    </location>
</feature>
<evidence type="ECO:0000256" key="1">
    <source>
        <dbReference type="ARBA" id="ARBA00008151"/>
    </source>
</evidence>
<keyword evidence="12" id="KW-1185">Reference proteome</keyword>
<evidence type="ECO:0000256" key="3">
    <source>
        <dbReference type="ARBA" id="ARBA00023015"/>
    </source>
</evidence>
<gene>
    <name evidence="11" type="ORF">G5714_021586</name>
</gene>
<name>A0A7J6BRI6_9TELE</name>
<dbReference type="Gene3D" id="3.40.390.10">
    <property type="entry name" value="Collagenase (Catalytic Domain)"/>
    <property type="match status" value="2"/>
</dbReference>
<keyword evidence="4" id="KW-0010">Activator</keyword>
<evidence type="ECO:0000256" key="7">
    <source>
        <dbReference type="SAM" id="MobiDB-lite"/>
    </source>
</evidence>
<dbReference type="GO" id="GO:0004222">
    <property type="term" value="F:metalloendopeptidase activity"/>
    <property type="evidence" value="ECO:0007669"/>
    <property type="project" value="InterPro"/>
</dbReference>
<evidence type="ECO:0000313" key="11">
    <source>
        <dbReference type="EMBL" id="KAF4097578.1"/>
    </source>
</evidence>
<dbReference type="FunFam" id="1.25.40.180:FF:000006">
    <property type="entry name" value="Basic leucine zipper and W2 domain-containing protein 1"/>
    <property type="match status" value="1"/>
</dbReference>
<proteinExistence type="inferred from homology"/>
<dbReference type="GO" id="GO:0005737">
    <property type="term" value="C:cytoplasm"/>
    <property type="evidence" value="ECO:0007669"/>
    <property type="project" value="UniProtKB-ARBA"/>
</dbReference>
<evidence type="ECO:0000259" key="9">
    <source>
        <dbReference type="PROSITE" id="PS51363"/>
    </source>
</evidence>
<dbReference type="Proteomes" id="UP000579812">
    <property type="component" value="Unassembled WGS sequence"/>
</dbReference>
<dbReference type="Pfam" id="PF02020">
    <property type="entry name" value="W2"/>
    <property type="match status" value="1"/>
</dbReference>
<evidence type="ECO:0000256" key="5">
    <source>
        <dbReference type="ARBA" id="ARBA00023163"/>
    </source>
</evidence>
<evidence type="ECO:0000256" key="6">
    <source>
        <dbReference type="PROSITE-ProRule" id="PRU01211"/>
    </source>
</evidence>
<dbReference type="Gene3D" id="1.25.40.180">
    <property type="match status" value="1"/>
</dbReference>
<comment type="similarity">
    <text evidence="1">Belongs to the BZW family.</text>
</comment>
<evidence type="ECO:0000256" key="8">
    <source>
        <dbReference type="SAM" id="SignalP"/>
    </source>
</evidence>
<dbReference type="InterPro" id="IPR057397">
    <property type="entry name" value="HEAT_5MP1_2"/>
</dbReference>
<accession>A0A7J6BRI6</accession>
<feature type="chain" id="PRO_5029755193" evidence="8">
    <location>
        <begin position="20"/>
        <end position="671"/>
    </location>
</feature>
<feature type="domain" description="Peptidase M12A" evidence="10">
    <location>
        <begin position="67"/>
        <end position="245"/>
    </location>
</feature>
<dbReference type="InterPro" id="IPR024079">
    <property type="entry name" value="MetalloPept_cat_dom_sf"/>
</dbReference>
<feature type="signal peptide" evidence="8">
    <location>
        <begin position="1"/>
        <end position="19"/>
    </location>
</feature>
<dbReference type="GO" id="GO:0006446">
    <property type="term" value="P:regulation of translational initiation"/>
    <property type="evidence" value="ECO:0007669"/>
    <property type="project" value="UniProtKB-ARBA"/>
</dbReference>
<dbReference type="InterPro" id="IPR006026">
    <property type="entry name" value="Peptidase_Metallo"/>
</dbReference>
<dbReference type="Pfam" id="PF25504">
    <property type="entry name" value="HEAT_5MP1_2"/>
    <property type="match status" value="1"/>
</dbReference>
<keyword evidence="2" id="KW-0810">Translation regulation</keyword>
<dbReference type="PROSITE" id="PS51864">
    <property type="entry name" value="ASTACIN"/>
    <property type="match status" value="1"/>
</dbReference>
<dbReference type="SMART" id="SM00515">
    <property type="entry name" value="eIF5C"/>
    <property type="match status" value="1"/>
</dbReference>
<dbReference type="InterPro" id="IPR051245">
    <property type="entry name" value="eIF5-mimic_regulator"/>
</dbReference>
<evidence type="ECO:0000256" key="4">
    <source>
        <dbReference type="ARBA" id="ARBA00023159"/>
    </source>
</evidence>
<keyword evidence="3" id="KW-0805">Transcription regulation</keyword>